<keyword evidence="2" id="KW-1185">Reference proteome</keyword>
<comment type="caution">
    <text evidence="1">The sequence shown here is derived from an EMBL/GenBank/DDBJ whole genome shotgun (WGS) entry which is preliminary data.</text>
</comment>
<reference evidence="1 2" key="1">
    <citation type="journal article" date="2023" name="ACS Omega">
        <title>Identification of the Neoaspergillic Acid Biosynthesis Gene Cluster by Establishing an In Vitro CRISPR-Ribonucleoprotein Genetic System in Aspergillus melleus.</title>
        <authorList>
            <person name="Yuan B."/>
            <person name="Grau M.F."/>
            <person name="Murata R.M."/>
            <person name="Torok T."/>
            <person name="Venkateswaran K."/>
            <person name="Stajich J.E."/>
            <person name="Wang C.C.C."/>
        </authorList>
    </citation>
    <scope>NUCLEOTIDE SEQUENCE [LARGE SCALE GENOMIC DNA]</scope>
    <source>
        <strain evidence="1 2">IMV 1140</strain>
    </source>
</reference>
<dbReference type="EMBL" id="JAOPJF010000040">
    <property type="protein sequence ID" value="KAK1143439.1"/>
    <property type="molecule type" value="Genomic_DNA"/>
</dbReference>
<accession>A0ACC3AZJ8</accession>
<gene>
    <name evidence="1" type="ORF">N8T08_006767</name>
</gene>
<proteinExistence type="predicted"/>
<sequence length="623" mass="68792">MPDATPLRSEPPRRTDFVRPGLPTNAMPPDEESANADVSPGLAWASGPISPHTWLLLQNMPTSPYPDSHGVEEGPRASRNVVLETLERLWELLPSSASADASSRETQSHLPQTTRARRRESIVEKSLDQDEALADKVPLSSSAAATATTKPTETDSPEKSVLYLAYGSNLAAETFLGKRGIKPLSQINVVVPDLKLTFDLPGLPYVEPCFAATRYRHTSPEEWNNNEEEDDIDDNVTEISISEKTPLSAHRELPSDRPLVGVVYEVTVSDYARIIATEGGGGGYKDIVVDCYPFPDSYSPTDPVPDPPSTTPFKAHTLLAPVDEGGNQARRMLSRLWRPFLSRSNPLVRPHPLGYAQPSPRYLNLIVTGAAEHNLPVSYQIYLSQIQPYRATTVRQQVGKVVFLVVWGPFLILTLTLSRTMAGPDGRSPPWVIKLADLIFFTMWSSYDIAFARIFGDGERTLDSGGRTTAIPPESIADLSFERKFVFIHPDHLSSIFRNTETYEQIAKHIRRLRLVILNAISTAKLTDTEAEGGVEGPNISPLVKKWWAAGRAIPQGHAIEHVIFDLSFPTKMLKREIVRVLQGLSTTLSLKSNGKFECCVEGETERKGLLEKSLVGCKKSAE</sequence>
<name>A0ACC3AZJ8_9EURO</name>
<protein>
    <submittedName>
        <fullName evidence="1">Uncharacterized protein</fullName>
    </submittedName>
</protein>
<evidence type="ECO:0000313" key="2">
    <source>
        <dbReference type="Proteomes" id="UP001177260"/>
    </source>
</evidence>
<dbReference type="Proteomes" id="UP001177260">
    <property type="component" value="Unassembled WGS sequence"/>
</dbReference>
<organism evidence="1 2">
    <name type="scientific">Aspergillus melleus</name>
    <dbReference type="NCBI Taxonomy" id="138277"/>
    <lineage>
        <taxon>Eukaryota</taxon>
        <taxon>Fungi</taxon>
        <taxon>Dikarya</taxon>
        <taxon>Ascomycota</taxon>
        <taxon>Pezizomycotina</taxon>
        <taxon>Eurotiomycetes</taxon>
        <taxon>Eurotiomycetidae</taxon>
        <taxon>Eurotiales</taxon>
        <taxon>Aspergillaceae</taxon>
        <taxon>Aspergillus</taxon>
        <taxon>Aspergillus subgen. Circumdati</taxon>
    </lineage>
</organism>
<evidence type="ECO:0000313" key="1">
    <source>
        <dbReference type="EMBL" id="KAK1143439.1"/>
    </source>
</evidence>